<dbReference type="EMBL" id="JARYMX010000003">
    <property type="protein sequence ID" value="KAJ9555044.1"/>
    <property type="molecule type" value="Genomic_DNA"/>
</dbReference>
<accession>A0AA38T620</accession>
<proteinExistence type="predicted"/>
<gene>
    <name evidence="2" type="ORF">OSB04_009658</name>
</gene>
<protein>
    <submittedName>
        <fullName evidence="2">Uncharacterized protein</fullName>
    </submittedName>
</protein>
<feature type="region of interest" description="Disordered" evidence="1">
    <location>
        <begin position="90"/>
        <end position="147"/>
    </location>
</feature>
<organism evidence="2 3">
    <name type="scientific">Centaurea solstitialis</name>
    <name type="common">yellow star-thistle</name>
    <dbReference type="NCBI Taxonomy" id="347529"/>
    <lineage>
        <taxon>Eukaryota</taxon>
        <taxon>Viridiplantae</taxon>
        <taxon>Streptophyta</taxon>
        <taxon>Embryophyta</taxon>
        <taxon>Tracheophyta</taxon>
        <taxon>Spermatophyta</taxon>
        <taxon>Magnoliopsida</taxon>
        <taxon>eudicotyledons</taxon>
        <taxon>Gunneridae</taxon>
        <taxon>Pentapetalae</taxon>
        <taxon>asterids</taxon>
        <taxon>campanulids</taxon>
        <taxon>Asterales</taxon>
        <taxon>Asteraceae</taxon>
        <taxon>Carduoideae</taxon>
        <taxon>Cardueae</taxon>
        <taxon>Centaureinae</taxon>
        <taxon>Centaurea</taxon>
    </lineage>
</organism>
<dbReference type="PANTHER" id="PTHR34952:SF2">
    <property type="entry name" value="OS05G0113500 PROTEIN"/>
    <property type="match status" value="1"/>
</dbReference>
<evidence type="ECO:0000313" key="3">
    <source>
        <dbReference type="Proteomes" id="UP001172457"/>
    </source>
</evidence>
<sequence length="259" mass="28156">MEASAVPFLTQMDICSHIGLSTNAINSLSGMCLDPLGSTYGVVGDFSVDELAYKATKFLNIQDDEDGDSRSIPPHEKDVFQMKDECGEAHQSERITKDHKKTLSSAAASVGEMEDDLTSEVLTHDDNAKSINPPSSSDPSLPVAVRNVGWSQPPKKLSVKWAPDVYDPVPTLVVSTSNGGRKHSGKKKSKKKGSRESKGKEKKKQSRKRVSLNYYYSEQEEEAVFGSAIDFNLDLFCGSSFANPYGSSLHLSSITAEAT</sequence>
<dbReference type="AlphaFoldDB" id="A0AA38T620"/>
<evidence type="ECO:0000256" key="1">
    <source>
        <dbReference type="SAM" id="MobiDB-lite"/>
    </source>
</evidence>
<feature type="compositionally biased region" description="Basic residues" evidence="1">
    <location>
        <begin position="180"/>
        <end position="193"/>
    </location>
</feature>
<comment type="caution">
    <text evidence="2">The sequence shown here is derived from an EMBL/GenBank/DDBJ whole genome shotgun (WGS) entry which is preliminary data.</text>
</comment>
<name>A0AA38T620_9ASTR</name>
<reference evidence="2" key="1">
    <citation type="submission" date="2023-03" db="EMBL/GenBank/DDBJ databases">
        <title>Chromosome-scale reference genome and RAD-based genetic map of yellow starthistle (Centaurea solstitialis) reveal putative structural variation and QTLs associated with invader traits.</title>
        <authorList>
            <person name="Reatini B."/>
            <person name="Cang F.A."/>
            <person name="Jiang Q."/>
            <person name="Mckibben M.T.W."/>
            <person name="Barker M.S."/>
            <person name="Rieseberg L.H."/>
            <person name="Dlugosch K.M."/>
        </authorList>
    </citation>
    <scope>NUCLEOTIDE SEQUENCE</scope>
    <source>
        <strain evidence="2">CAN-66</strain>
        <tissue evidence="2">Leaf</tissue>
    </source>
</reference>
<dbReference type="Proteomes" id="UP001172457">
    <property type="component" value="Chromosome 3"/>
</dbReference>
<feature type="region of interest" description="Disordered" evidence="1">
    <location>
        <begin position="173"/>
        <end position="210"/>
    </location>
</feature>
<feature type="compositionally biased region" description="Basic residues" evidence="1">
    <location>
        <begin position="200"/>
        <end position="210"/>
    </location>
</feature>
<feature type="compositionally biased region" description="Polar residues" evidence="1">
    <location>
        <begin position="129"/>
        <end position="139"/>
    </location>
</feature>
<dbReference type="PANTHER" id="PTHR34952">
    <property type="entry name" value="OS05G0113500 PROTEIN"/>
    <property type="match status" value="1"/>
</dbReference>
<keyword evidence="3" id="KW-1185">Reference proteome</keyword>
<evidence type="ECO:0000313" key="2">
    <source>
        <dbReference type="EMBL" id="KAJ9555044.1"/>
    </source>
</evidence>